<evidence type="ECO:0000256" key="7">
    <source>
        <dbReference type="ARBA" id="ARBA00022838"/>
    </source>
</evidence>
<keyword evidence="6" id="KW-0498">Mitosis</keyword>
<dbReference type="PANTHER" id="PTHR21650">
    <property type="entry name" value="MEMBRALIN/KINETOCHORE PROTEIN NUF2"/>
    <property type="match status" value="1"/>
</dbReference>
<dbReference type="GO" id="GO:0031262">
    <property type="term" value="C:Ndc80 complex"/>
    <property type="evidence" value="ECO:0007669"/>
    <property type="project" value="InterPro"/>
</dbReference>
<dbReference type="Proteomes" id="UP000002281">
    <property type="component" value="Chromosome 5"/>
</dbReference>
<dbReference type="GO" id="GO:0051301">
    <property type="term" value="P:cell division"/>
    <property type="evidence" value="ECO:0007669"/>
    <property type="project" value="UniProtKB-KW"/>
</dbReference>
<keyword evidence="9" id="KW-0539">Nucleus</keyword>
<keyword evidence="7" id="KW-0995">Kinetochore</keyword>
<gene>
    <name evidence="18" type="primary">NUF2</name>
</gene>
<feature type="coiled-coil region" evidence="16">
    <location>
        <begin position="149"/>
        <end position="200"/>
    </location>
</feature>
<evidence type="ECO:0000256" key="8">
    <source>
        <dbReference type="ARBA" id="ARBA00023054"/>
    </source>
</evidence>
<keyword evidence="8 16" id="KW-0175">Coiled coil</keyword>
<organism evidence="18 19">
    <name type="scientific">Equus caballus</name>
    <name type="common">Horse</name>
    <dbReference type="NCBI Taxonomy" id="9796"/>
    <lineage>
        <taxon>Eukaryota</taxon>
        <taxon>Metazoa</taxon>
        <taxon>Chordata</taxon>
        <taxon>Craniata</taxon>
        <taxon>Vertebrata</taxon>
        <taxon>Euteleostomi</taxon>
        <taxon>Mammalia</taxon>
        <taxon>Eutheria</taxon>
        <taxon>Laurasiatheria</taxon>
        <taxon>Perissodactyla</taxon>
        <taxon>Equidae</taxon>
        <taxon>Equus</taxon>
    </lineage>
</organism>
<dbReference type="GO" id="GO:0005634">
    <property type="term" value="C:nucleus"/>
    <property type="evidence" value="ECO:0007669"/>
    <property type="project" value="UniProtKB-SubCell"/>
</dbReference>
<accession>A0A9L0TFM8</accession>
<dbReference type="GeneTree" id="ENSGT00390000004199"/>
<evidence type="ECO:0000256" key="6">
    <source>
        <dbReference type="ARBA" id="ARBA00022776"/>
    </source>
</evidence>
<keyword evidence="10" id="KW-0131">Cell cycle</keyword>
<keyword evidence="19" id="KW-1185">Reference proteome</keyword>
<reference evidence="18 19" key="1">
    <citation type="journal article" date="2009" name="Science">
        <title>Genome sequence, comparative analysis, and population genetics of the domestic horse.</title>
        <authorList>
            <consortium name="Broad Institute Genome Sequencing Platform"/>
            <consortium name="Broad Institute Whole Genome Assembly Team"/>
            <person name="Wade C.M."/>
            <person name="Giulotto E."/>
            <person name="Sigurdsson S."/>
            <person name="Zoli M."/>
            <person name="Gnerre S."/>
            <person name="Imsland F."/>
            <person name="Lear T.L."/>
            <person name="Adelson D.L."/>
            <person name="Bailey E."/>
            <person name="Bellone R.R."/>
            <person name="Bloecker H."/>
            <person name="Distl O."/>
            <person name="Edgar R.C."/>
            <person name="Garber M."/>
            <person name="Leeb T."/>
            <person name="Mauceli E."/>
            <person name="MacLeod J.N."/>
            <person name="Penedo M.C.T."/>
            <person name="Raison J.M."/>
            <person name="Sharpe T."/>
            <person name="Vogel J."/>
            <person name="Andersson L."/>
            <person name="Antczak D.F."/>
            <person name="Biagi T."/>
            <person name="Binns M.M."/>
            <person name="Chowdhary B.P."/>
            <person name="Coleman S.J."/>
            <person name="Della Valle G."/>
            <person name="Fryc S."/>
            <person name="Guerin G."/>
            <person name="Hasegawa T."/>
            <person name="Hill E.W."/>
            <person name="Jurka J."/>
            <person name="Kiialainen A."/>
            <person name="Lindgren G."/>
            <person name="Liu J."/>
            <person name="Magnani E."/>
            <person name="Mickelson J.R."/>
            <person name="Murray J."/>
            <person name="Nergadze S.G."/>
            <person name="Onofrio R."/>
            <person name="Pedroni S."/>
            <person name="Piras M.F."/>
            <person name="Raudsepp T."/>
            <person name="Rocchi M."/>
            <person name="Roeed K.H."/>
            <person name="Ryder O.A."/>
            <person name="Searle S."/>
            <person name="Skow L."/>
            <person name="Swinburne J.E."/>
            <person name="Syvaenen A.C."/>
            <person name="Tozaki T."/>
            <person name="Valberg S.J."/>
            <person name="Vaudin M."/>
            <person name="White J.R."/>
            <person name="Zody M.C."/>
            <person name="Lander E.S."/>
            <person name="Lindblad-Toh K."/>
        </authorList>
    </citation>
    <scope>NUCLEOTIDE SEQUENCE [LARGE SCALE GENOMIC DNA]</scope>
    <source>
        <strain evidence="18 19">Thoroughbred</strain>
    </source>
</reference>
<dbReference type="FunFam" id="1.10.418.60:FF:000001">
    <property type="entry name" value="NDC80 kinetochore complex component NUF2"/>
    <property type="match status" value="1"/>
</dbReference>
<reference evidence="18" key="2">
    <citation type="submission" date="2025-08" db="UniProtKB">
        <authorList>
            <consortium name="Ensembl"/>
        </authorList>
    </citation>
    <scope>IDENTIFICATION</scope>
    <source>
        <strain evidence="18">Thoroughbred</strain>
    </source>
</reference>
<dbReference type="Gene3D" id="1.10.418.60">
    <property type="entry name" value="Ncd80 complex, Nuf2 subunit"/>
    <property type="match status" value="1"/>
</dbReference>
<comment type="similarity">
    <text evidence="3">Belongs to the NUF2 family.</text>
</comment>
<protein>
    <recommendedName>
        <fullName evidence="15">Kinetochore protein NUF2</fullName>
    </recommendedName>
    <alternativeName>
        <fullName evidence="14">Cell division cycle-associated protein 1</fullName>
    </alternativeName>
    <alternativeName>
        <fullName evidence="13">Kinetochore protein Nuf2</fullName>
    </alternativeName>
</protein>
<evidence type="ECO:0000256" key="9">
    <source>
        <dbReference type="ARBA" id="ARBA00023242"/>
    </source>
</evidence>
<dbReference type="Ensembl" id="ENSECAT00000118520.1">
    <property type="protein sequence ID" value="ENSECAP00000085129.1"/>
    <property type="gene ID" value="ENSECAG00000009163.4"/>
</dbReference>
<keyword evidence="4" id="KW-0158">Chromosome</keyword>
<proteinExistence type="inferred from homology"/>
<evidence type="ECO:0000256" key="3">
    <source>
        <dbReference type="ARBA" id="ARBA00005498"/>
    </source>
</evidence>
<feature type="domain" description="Kinetochore protein Nuf2 N-terminal" evidence="17">
    <location>
        <begin position="4"/>
        <end position="145"/>
    </location>
</feature>
<keyword evidence="11" id="KW-0137">Centromere</keyword>
<evidence type="ECO:0000259" key="17">
    <source>
        <dbReference type="Pfam" id="PF03800"/>
    </source>
</evidence>
<dbReference type="InterPro" id="IPR038275">
    <property type="entry name" value="Nuf2_N_sf"/>
</dbReference>
<evidence type="ECO:0000256" key="14">
    <source>
        <dbReference type="ARBA" id="ARBA00079771"/>
    </source>
</evidence>
<dbReference type="InterPro" id="IPR005549">
    <property type="entry name" value="Kinetochore_Nuf2_N"/>
</dbReference>
<keyword evidence="5" id="KW-0132">Cell division</keyword>
<evidence type="ECO:0000256" key="4">
    <source>
        <dbReference type="ARBA" id="ARBA00022454"/>
    </source>
</evidence>
<evidence type="ECO:0000256" key="13">
    <source>
        <dbReference type="ARBA" id="ARBA00070506"/>
    </source>
</evidence>
<evidence type="ECO:0000256" key="16">
    <source>
        <dbReference type="SAM" id="Coils"/>
    </source>
</evidence>
<evidence type="ECO:0000256" key="10">
    <source>
        <dbReference type="ARBA" id="ARBA00023306"/>
    </source>
</evidence>
<evidence type="ECO:0000256" key="1">
    <source>
        <dbReference type="ARBA" id="ARBA00004123"/>
    </source>
</evidence>
<evidence type="ECO:0000256" key="11">
    <source>
        <dbReference type="ARBA" id="ARBA00023328"/>
    </source>
</evidence>
<evidence type="ECO:0000256" key="12">
    <source>
        <dbReference type="ARBA" id="ARBA00045419"/>
    </source>
</evidence>
<evidence type="ECO:0000256" key="2">
    <source>
        <dbReference type="ARBA" id="ARBA00004629"/>
    </source>
</evidence>
<evidence type="ECO:0000313" key="18">
    <source>
        <dbReference type="Ensembl" id="ENSECAP00000085129.1"/>
    </source>
</evidence>
<feature type="coiled-coil region" evidence="16">
    <location>
        <begin position="247"/>
        <end position="291"/>
    </location>
</feature>
<evidence type="ECO:0000256" key="5">
    <source>
        <dbReference type="ARBA" id="ARBA00022618"/>
    </source>
</evidence>
<sequence length="418" mass="49331">METLSFPRYNVAEIVIHIRNKILTGTDGKNLSKNDLYPNPKPEVLHMIYMRALQIVYGIRLEHFYMMPVNSEVMYPHIMEGFLPVSNLFIHLDSFMPICRVNDFEIADILYPKAKRTSRFLSGIINFIHFREACRETYMEFLWQYKSSLDKMQQLNIAHQEALMKLERLDSVPVEEQAEFKQLSDDIQELQQSLNQEFRQKTIVLQEGNSQKKSDISEKTKRLQEVMEKYEIYRDSVDSLPSCQLEVQLYQKKIQELADNREKLTNILKESLNLEDQIESDESELKKSKTEENSFKRLIIVKKEKLATAQFRINKKHEDVKQYKRTVIEDCNKVQEKRGAVYERVTTINQEIQKIKFGIQQLKDATEREKLKSQEIFLNLKAALEKYHEGIEKAAEDCYAKIDGKTAELKKKMFRMST</sequence>
<dbReference type="AlphaFoldDB" id="A0A9L0TFM8"/>
<dbReference type="Pfam" id="PF03800">
    <property type="entry name" value="Nuf2"/>
    <property type="match status" value="1"/>
</dbReference>
<dbReference type="PANTHER" id="PTHR21650:SF2">
    <property type="entry name" value="KINETOCHORE PROTEIN NUF2"/>
    <property type="match status" value="1"/>
</dbReference>
<evidence type="ECO:0000313" key="19">
    <source>
        <dbReference type="Proteomes" id="UP000002281"/>
    </source>
</evidence>
<comment type="function">
    <text evidence="12">Acts as a component of the essential kinetochore-associated NDC80 complex, which is required for chromosome segregation and spindle checkpoint activity. Required for kinetochore integrity and the organization of stable microtubule binding sites in the outer plate of the kinetochore. The NDC80 complex synergistically enhances the affinity of the SKA1 complex for microtubules and may allow the NDC80 complex to track depolymerizing microtubules.</text>
</comment>
<name>A0A9L0TFM8_HORSE</name>
<comment type="subcellular location">
    <subcellularLocation>
        <location evidence="2">Chromosome</location>
        <location evidence="2">Centromere</location>
        <location evidence="2">Kinetochore</location>
    </subcellularLocation>
    <subcellularLocation>
        <location evidence="1">Nucleus</location>
    </subcellularLocation>
</comment>
<evidence type="ECO:0000256" key="15">
    <source>
        <dbReference type="ARBA" id="ARBA00093623"/>
    </source>
</evidence>
<reference evidence="18" key="3">
    <citation type="submission" date="2025-09" db="UniProtKB">
        <authorList>
            <consortium name="Ensembl"/>
        </authorList>
    </citation>
    <scope>IDENTIFICATION</scope>
    <source>
        <strain evidence="18">Thoroughbred</strain>
    </source>
</reference>